<dbReference type="OrthoDB" id="5275938at2759"/>
<dbReference type="RefSeq" id="XP_045957024.1">
    <property type="nucleotide sequence ID" value="XM_046108840.1"/>
</dbReference>
<proteinExistence type="predicted"/>
<dbReference type="GeneID" id="70137731"/>
<evidence type="ECO:0000313" key="2">
    <source>
        <dbReference type="Proteomes" id="UP000758603"/>
    </source>
</evidence>
<gene>
    <name evidence="1" type="ORF">BKA67DRAFT_677898</name>
</gene>
<dbReference type="EMBL" id="JAGPXC010000005">
    <property type="protein sequence ID" value="KAH6652747.1"/>
    <property type="molecule type" value="Genomic_DNA"/>
</dbReference>
<dbReference type="Proteomes" id="UP000758603">
    <property type="component" value="Unassembled WGS sequence"/>
</dbReference>
<dbReference type="InterPro" id="IPR011333">
    <property type="entry name" value="SKP1/BTB/POZ_sf"/>
</dbReference>
<accession>A0A9P8UIG3</accession>
<dbReference type="Gene3D" id="3.30.710.10">
    <property type="entry name" value="Potassium Channel Kv1.1, Chain A"/>
    <property type="match status" value="1"/>
</dbReference>
<keyword evidence="2" id="KW-1185">Reference proteome</keyword>
<organism evidence="1 2">
    <name type="scientific">Truncatella angustata</name>
    <dbReference type="NCBI Taxonomy" id="152316"/>
    <lineage>
        <taxon>Eukaryota</taxon>
        <taxon>Fungi</taxon>
        <taxon>Dikarya</taxon>
        <taxon>Ascomycota</taxon>
        <taxon>Pezizomycotina</taxon>
        <taxon>Sordariomycetes</taxon>
        <taxon>Xylariomycetidae</taxon>
        <taxon>Amphisphaeriales</taxon>
        <taxon>Sporocadaceae</taxon>
        <taxon>Truncatella</taxon>
    </lineage>
</organism>
<evidence type="ECO:0008006" key="3">
    <source>
        <dbReference type="Google" id="ProtNLM"/>
    </source>
</evidence>
<protein>
    <recommendedName>
        <fullName evidence="3">BTB domain-containing protein</fullName>
    </recommendedName>
</protein>
<dbReference type="AlphaFoldDB" id="A0A9P8UIG3"/>
<reference evidence="1" key="1">
    <citation type="journal article" date="2021" name="Nat. Commun.">
        <title>Genetic determinants of endophytism in the Arabidopsis root mycobiome.</title>
        <authorList>
            <person name="Mesny F."/>
            <person name="Miyauchi S."/>
            <person name="Thiergart T."/>
            <person name="Pickel B."/>
            <person name="Atanasova L."/>
            <person name="Karlsson M."/>
            <person name="Huettel B."/>
            <person name="Barry K.W."/>
            <person name="Haridas S."/>
            <person name="Chen C."/>
            <person name="Bauer D."/>
            <person name="Andreopoulos W."/>
            <person name="Pangilinan J."/>
            <person name="LaButti K."/>
            <person name="Riley R."/>
            <person name="Lipzen A."/>
            <person name="Clum A."/>
            <person name="Drula E."/>
            <person name="Henrissat B."/>
            <person name="Kohler A."/>
            <person name="Grigoriev I.V."/>
            <person name="Martin F.M."/>
            <person name="Hacquard S."/>
        </authorList>
    </citation>
    <scope>NUCLEOTIDE SEQUENCE</scope>
    <source>
        <strain evidence="1">MPI-SDFR-AT-0073</strain>
    </source>
</reference>
<evidence type="ECO:0000313" key="1">
    <source>
        <dbReference type="EMBL" id="KAH6652747.1"/>
    </source>
</evidence>
<sequence>MSLRTFRLDPWGDLTLRIGPDGATEDYIVCPRTLARTSPVFERMLYGDFAEADPSTRAAMGEWIVRLPEDKPVTMGLFLSIIHGSYDETLRNLSLDKIYDLTVVVHYYDATKVLRPWVEVWINHIANLVEDINTPMLKVLWIAWELGAIPLFQTVSRYVLLEFDAADFADALSCSSIQTPPGVLEHIHSVREDILCSLLQPFRDLIDHLLIEDEKPRWCRHAVWMGPHRCESIILGSLTWSLCRAKLWPLPEAPDVYDSIAAIHTHLSTLTIHDLGKFEKREDHSICNPSATIGSQIQTTLSRLTLPLTRRQREYMEKQELVLGRKHKSPTQVSDIDDRRI</sequence>
<name>A0A9P8UIG3_9PEZI</name>
<comment type="caution">
    <text evidence="1">The sequence shown here is derived from an EMBL/GenBank/DDBJ whole genome shotgun (WGS) entry which is preliminary data.</text>
</comment>